<name>A0ABR3E9J3_9TRYP</name>
<protein>
    <submittedName>
        <fullName evidence="1">Uncharacterized protein</fullName>
    </submittedName>
</protein>
<reference evidence="1 2" key="1">
    <citation type="submission" date="2024-02" db="EMBL/GenBank/DDBJ databases">
        <title>FIRST GENOME SEQUENCES OF Leishmania (Viannia) shawi, Leishmania (Viannia) lindenbergi AND Leishmania (Viannia) utingensis.</title>
        <authorList>
            <person name="Resadore F."/>
            <person name="Custodio M.G.F."/>
            <person name="Boite M.C."/>
            <person name="Cupolillo E."/>
            <person name="Ferreira G.E.M."/>
        </authorList>
    </citation>
    <scope>NUCLEOTIDE SEQUENCE [LARGE SCALE GENOMIC DNA]</scope>
    <source>
        <strain evidence="1 2">MCEB/BR/1984/M8408</strain>
    </source>
</reference>
<accession>A0ABR3E9J3</accession>
<dbReference type="EMBL" id="JBAMZM010000023">
    <property type="protein sequence ID" value="KAL0505364.1"/>
    <property type="molecule type" value="Genomic_DNA"/>
</dbReference>
<comment type="caution">
    <text evidence="1">The sequence shown here is derived from an EMBL/GenBank/DDBJ whole genome shotgun (WGS) entry which is preliminary data.</text>
</comment>
<keyword evidence="2" id="KW-1185">Reference proteome</keyword>
<feature type="non-terminal residue" evidence="1">
    <location>
        <position position="111"/>
    </location>
</feature>
<dbReference type="Proteomes" id="UP001443563">
    <property type="component" value="Unassembled WGS sequence"/>
</dbReference>
<evidence type="ECO:0000313" key="2">
    <source>
        <dbReference type="Proteomes" id="UP001443563"/>
    </source>
</evidence>
<gene>
    <name evidence="1" type="ORF">Q4I29_003652</name>
</gene>
<evidence type="ECO:0000313" key="1">
    <source>
        <dbReference type="EMBL" id="KAL0505364.1"/>
    </source>
</evidence>
<sequence length="111" mass="12409">MRKEESWRRWMIERRQDGEGAGQGTLHRSADTLHPLFVASLPHFVLLVILDREEPSPGRRLLVPLTPPLRYPQRRGSLGGGTRVCVEGDMREAAGAGTPCALVKLLCQRRA</sequence>
<organism evidence="1 2">
    <name type="scientific">Leishmania shawi</name>
    <dbReference type="NCBI Taxonomy" id="5680"/>
    <lineage>
        <taxon>Eukaryota</taxon>
        <taxon>Discoba</taxon>
        <taxon>Euglenozoa</taxon>
        <taxon>Kinetoplastea</taxon>
        <taxon>Metakinetoplastina</taxon>
        <taxon>Trypanosomatida</taxon>
        <taxon>Trypanosomatidae</taxon>
        <taxon>Leishmaniinae</taxon>
        <taxon>Leishmania</taxon>
        <taxon>Leishmania guyanensis species complex</taxon>
    </lineage>
</organism>
<proteinExistence type="predicted"/>